<dbReference type="PANTHER" id="PTHR10745">
    <property type="entry name" value="GLYCYL-TRNA SYNTHETASE/DNA POLYMERASE SUBUNIT GAMMA-2"/>
    <property type="match status" value="1"/>
</dbReference>
<dbReference type="Gene3D" id="3.40.50.800">
    <property type="entry name" value="Anticodon-binding domain"/>
    <property type="match status" value="1"/>
</dbReference>
<organism evidence="2 3">
    <name type="scientific">Lucilia cuprina</name>
    <name type="common">Green bottle fly</name>
    <name type="synonym">Australian sheep blowfly</name>
    <dbReference type="NCBI Taxonomy" id="7375"/>
    <lineage>
        <taxon>Eukaryota</taxon>
        <taxon>Metazoa</taxon>
        <taxon>Ecdysozoa</taxon>
        <taxon>Arthropoda</taxon>
        <taxon>Hexapoda</taxon>
        <taxon>Insecta</taxon>
        <taxon>Pterygota</taxon>
        <taxon>Neoptera</taxon>
        <taxon>Endopterygota</taxon>
        <taxon>Diptera</taxon>
        <taxon>Brachycera</taxon>
        <taxon>Muscomorpha</taxon>
        <taxon>Oestroidea</taxon>
        <taxon>Calliphoridae</taxon>
        <taxon>Luciliinae</taxon>
        <taxon>Lucilia</taxon>
    </lineage>
</organism>
<evidence type="ECO:0000313" key="2">
    <source>
        <dbReference type="EMBL" id="KNC32607.1"/>
    </source>
</evidence>
<sequence>MANPFKNILKCLNDYKYLTAKCVLGKNEQMRCEFSLLKNGLLLREQICKQLLKSSASWATPYGAQKEKNQMEYSSRFSFLQNSEFQKTYNQICKDKLVNSSKSIVLQTSYKNISNNFITENDPFYGSETTTLLVSEYFVTKETALSKFYNIQRERKIWWMRFSANASRYSVVPFDICAKEYDENKIANESKSISIKANFPFGLIDMESITLVPLYNINYLNSNISEDSLNISLLRSVIDLDLITCALILDACHYGSRNRINALMLNRKLVPYQILLATLHRDDKVIEELSLHLKHVISKSGLRLYNKSIHTNTQLELQKHLMYFDNLGIPYALVVDDESSKSGLIKLRSRDTTLFETIHISDIPSYLLNIFKNKSC</sequence>
<dbReference type="InterPro" id="IPR036621">
    <property type="entry name" value="Anticodon-bd_dom_sf"/>
</dbReference>
<dbReference type="Gene3D" id="3.30.930.10">
    <property type="entry name" value="Bira Bifunctional Protein, Domain 2"/>
    <property type="match status" value="1"/>
</dbReference>
<dbReference type="STRING" id="7375.A0A0L0CK68"/>
<feature type="domain" description="Anticodon-binding" evidence="1">
    <location>
        <begin position="275"/>
        <end position="369"/>
    </location>
</feature>
<dbReference type="EMBL" id="JRES01000300">
    <property type="protein sequence ID" value="KNC32607.1"/>
    <property type="molecule type" value="Genomic_DNA"/>
</dbReference>
<dbReference type="InterPro" id="IPR027031">
    <property type="entry name" value="Gly-tRNA_synthase/POLG2"/>
</dbReference>
<protein>
    <recommendedName>
        <fullName evidence="1">Anticodon-binding domain-containing protein</fullName>
    </recommendedName>
</protein>
<dbReference type="AlphaFoldDB" id="A0A0L0CK68"/>
<gene>
    <name evidence="2" type="ORF">FF38_04535</name>
</gene>
<reference evidence="2 3" key="1">
    <citation type="journal article" date="2015" name="Nat. Commun.">
        <title>Lucilia cuprina genome unlocks parasitic fly biology to underpin future interventions.</title>
        <authorList>
            <person name="Anstead C.A."/>
            <person name="Korhonen P.K."/>
            <person name="Young N.D."/>
            <person name="Hall R.S."/>
            <person name="Jex A.R."/>
            <person name="Murali S.C."/>
            <person name="Hughes D.S."/>
            <person name="Lee S.F."/>
            <person name="Perry T."/>
            <person name="Stroehlein A.J."/>
            <person name="Ansell B.R."/>
            <person name="Breugelmans B."/>
            <person name="Hofmann A."/>
            <person name="Qu J."/>
            <person name="Dugan S."/>
            <person name="Lee S.L."/>
            <person name="Chao H."/>
            <person name="Dinh H."/>
            <person name="Han Y."/>
            <person name="Doddapaneni H.V."/>
            <person name="Worley K.C."/>
            <person name="Muzny D.M."/>
            <person name="Ioannidis P."/>
            <person name="Waterhouse R.M."/>
            <person name="Zdobnov E.M."/>
            <person name="James P.J."/>
            <person name="Bagnall N.H."/>
            <person name="Kotze A.C."/>
            <person name="Gibbs R.A."/>
            <person name="Richards S."/>
            <person name="Batterham P."/>
            <person name="Gasser R.B."/>
        </authorList>
    </citation>
    <scope>NUCLEOTIDE SEQUENCE [LARGE SCALE GENOMIC DNA]</scope>
    <source>
        <strain evidence="2 3">LS</strain>
        <tissue evidence="2">Full body</tissue>
    </source>
</reference>
<evidence type="ECO:0000259" key="1">
    <source>
        <dbReference type="Pfam" id="PF03129"/>
    </source>
</evidence>
<accession>A0A0L0CK68</accession>
<dbReference type="Proteomes" id="UP000037069">
    <property type="component" value="Unassembled WGS sequence"/>
</dbReference>
<proteinExistence type="predicted"/>
<dbReference type="InterPro" id="IPR004154">
    <property type="entry name" value="Anticodon-bd"/>
</dbReference>
<dbReference type="SUPFAM" id="SSF52954">
    <property type="entry name" value="Class II aaRS ABD-related"/>
    <property type="match status" value="1"/>
</dbReference>
<evidence type="ECO:0000313" key="3">
    <source>
        <dbReference type="Proteomes" id="UP000037069"/>
    </source>
</evidence>
<dbReference type="OMA" id="HRKIAPY"/>
<dbReference type="GO" id="GO:0006264">
    <property type="term" value="P:mitochondrial DNA replication"/>
    <property type="evidence" value="ECO:0007669"/>
    <property type="project" value="TreeGrafter"/>
</dbReference>
<name>A0A0L0CK68_LUCCU</name>
<keyword evidence="3" id="KW-1185">Reference proteome</keyword>
<dbReference type="InterPro" id="IPR045864">
    <property type="entry name" value="aa-tRNA-synth_II/BPL/LPL"/>
</dbReference>
<dbReference type="GO" id="GO:0005739">
    <property type="term" value="C:mitochondrion"/>
    <property type="evidence" value="ECO:0007669"/>
    <property type="project" value="TreeGrafter"/>
</dbReference>
<comment type="caution">
    <text evidence="2">The sequence shown here is derived from an EMBL/GenBank/DDBJ whole genome shotgun (WGS) entry which is preliminary data.</text>
</comment>
<dbReference type="PANTHER" id="PTHR10745:SF8">
    <property type="entry name" value="DNA POLYMERASE SUBUNIT GAMMA-2, MITOCHONDRIAL"/>
    <property type="match status" value="1"/>
</dbReference>
<dbReference type="Pfam" id="PF03129">
    <property type="entry name" value="HGTP_anticodon"/>
    <property type="match status" value="1"/>
</dbReference>
<dbReference type="OrthoDB" id="5394539at2759"/>